<evidence type="ECO:0000313" key="6">
    <source>
        <dbReference type="Proteomes" id="UP001301350"/>
    </source>
</evidence>
<dbReference type="CDD" id="cd11609">
    <property type="entry name" value="MCT1_N"/>
    <property type="match status" value="1"/>
</dbReference>
<dbReference type="PANTHER" id="PTHR22798:SF0">
    <property type="entry name" value="MALIGNANT T-CELL-AMPLIFIED SEQUENCE 1"/>
    <property type="match status" value="1"/>
</dbReference>
<organism evidence="5 6">
    <name type="scientific">Cyanidium caldarium</name>
    <name type="common">Red alga</name>
    <dbReference type="NCBI Taxonomy" id="2771"/>
    <lineage>
        <taxon>Eukaryota</taxon>
        <taxon>Rhodophyta</taxon>
        <taxon>Bangiophyceae</taxon>
        <taxon>Cyanidiales</taxon>
        <taxon>Cyanidiaceae</taxon>
        <taxon>Cyanidium</taxon>
    </lineage>
</organism>
<dbReference type="AlphaFoldDB" id="A0AAV9IZI3"/>
<dbReference type="InterPro" id="IPR004521">
    <property type="entry name" value="Uncharacterised_CHP00451"/>
</dbReference>
<comment type="caution">
    <text evidence="5">The sequence shown here is derived from an EMBL/GenBank/DDBJ whole genome shotgun (WGS) entry which is preliminary data.</text>
</comment>
<reference evidence="5 6" key="1">
    <citation type="submission" date="2022-07" db="EMBL/GenBank/DDBJ databases">
        <title>Genome-wide signatures of adaptation to extreme environments.</title>
        <authorList>
            <person name="Cho C.H."/>
            <person name="Yoon H.S."/>
        </authorList>
    </citation>
    <scope>NUCLEOTIDE SEQUENCE [LARGE SCALE GENOMIC DNA]</scope>
    <source>
        <strain evidence="5 6">DBV 063 E5</strain>
    </source>
</reference>
<protein>
    <recommendedName>
        <fullName evidence="4">PUA domain-containing protein</fullName>
    </recommendedName>
</protein>
<dbReference type="InterPro" id="IPR041366">
    <property type="entry name" value="Pre-PUA"/>
</dbReference>
<dbReference type="GO" id="GO:0001731">
    <property type="term" value="P:formation of translation preinitiation complex"/>
    <property type="evidence" value="ECO:0007669"/>
    <property type="project" value="TreeGrafter"/>
</dbReference>
<gene>
    <name evidence="5" type="ORF">CDCA_CDCA12G3545</name>
</gene>
<keyword evidence="6" id="KW-1185">Reference proteome</keyword>
<keyword evidence="2 3" id="KW-0963">Cytoplasm</keyword>
<dbReference type="InterPro" id="IPR002478">
    <property type="entry name" value="PUA"/>
</dbReference>
<sequence length="184" mass="20907">MFKKFDATEEVSGKALLKSSACRALRASVVQQMPPIEPYLEEVLPKKAHVWQIKCRAYGSFYCDEDKQWLFYQDRDGAVYPSLRLLHRYPFLLPQVQVDRGAIRHVLRGADVMSPGLTSAGGRLPEALPAGQVVAVMAEAKQHALAIGRLVLSSEQVRQENRGVAVKNVQYLNDDLWRIRRWME</sequence>
<dbReference type="InterPro" id="IPR016437">
    <property type="entry name" value="MCT-1/Tma20"/>
</dbReference>
<dbReference type="PANTHER" id="PTHR22798">
    <property type="entry name" value="MCT-1 PROTEIN"/>
    <property type="match status" value="1"/>
</dbReference>
<dbReference type="Gene3D" id="3.10.400.20">
    <property type="match status" value="1"/>
</dbReference>
<dbReference type="PIRSF" id="PIRSF005067">
    <property type="entry name" value="Tma_RNA-bind_prd"/>
    <property type="match status" value="1"/>
</dbReference>
<dbReference type="SUPFAM" id="SSF88697">
    <property type="entry name" value="PUA domain-like"/>
    <property type="match status" value="1"/>
</dbReference>
<name>A0AAV9IZI3_CYACA</name>
<dbReference type="NCBIfam" id="TIGR00451">
    <property type="entry name" value="unchar_dom_2"/>
    <property type="match status" value="1"/>
</dbReference>
<evidence type="ECO:0000256" key="2">
    <source>
        <dbReference type="ARBA" id="ARBA00022490"/>
    </source>
</evidence>
<dbReference type="Proteomes" id="UP001301350">
    <property type="component" value="Unassembled WGS sequence"/>
</dbReference>
<dbReference type="PROSITE" id="PS50890">
    <property type="entry name" value="PUA"/>
    <property type="match status" value="1"/>
</dbReference>
<dbReference type="GO" id="GO:0003723">
    <property type="term" value="F:RNA binding"/>
    <property type="evidence" value="ECO:0007669"/>
    <property type="project" value="InterPro"/>
</dbReference>
<evidence type="ECO:0000313" key="5">
    <source>
        <dbReference type="EMBL" id="KAK4537520.1"/>
    </source>
</evidence>
<evidence type="ECO:0000256" key="3">
    <source>
        <dbReference type="PIRNR" id="PIRNR005067"/>
    </source>
</evidence>
<comment type="subcellular location">
    <subcellularLocation>
        <location evidence="1 3">Cytoplasm</location>
    </subcellularLocation>
</comment>
<dbReference type="Pfam" id="PF17832">
    <property type="entry name" value="Pre-PUA"/>
    <property type="match status" value="1"/>
</dbReference>
<dbReference type="SMART" id="SM00359">
    <property type="entry name" value="PUA"/>
    <property type="match status" value="1"/>
</dbReference>
<accession>A0AAV9IZI3</accession>
<evidence type="ECO:0000259" key="4">
    <source>
        <dbReference type="SMART" id="SM00359"/>
    </source>
</evidence>
<feature type="domain" description="PUA" evidence="4">
    <location>
        <begin position="94"/>
        <end position="173"/>
    </location>
</feature>
<proteinExistence type="predicted"/>
<dbReference type="CDD" id="cd21155">
    <property type="entry name" value="PUA_MCTS-1-like"/>
    <property type="match status" value="1"/>
</dbReference>
<evidence type="ECO:0000256" key="1">
    <source>
        <dbReference type="ARBA" id="ARBA00004496"/>
    </source>
</evidence>
<dbReference type="EMBL" id="JANCYW010000012">
    <property type="protein sequence ID" value="KAK4537520.1"/>
    <property type="molecule type" value="Genomic_DNA"/>
</dbReference>
<dbReference type="GO" id="GO:0005737">
    <property type="term" value="C:cytoplasm"/>
    <property type="evidence" value="ECO:0007669"/>
    <property type="project" value="UniProtKB-SubCell"/>
</dbReference>
<dbReference type="InterPro" id="IPR015947">
    <property type="entry name" value="PUA-like_sf"/>
</dbReference>
<dbReference type="Pfam" id="PF01472">
    <property type="entry name" value="PUA"/>
    <property type="match status" value="1"/>
</dbReference>